<keyword evidence="4" id="KW-1185">Reference proteome</keyword>
<organism evidence="3 4">
    <name type="scientific">Acrocarpospora phusangensis</name>
    <dbReference type="NCBI Taxonomy" id="1070424"/>
    <lineage>
        <taxon>Bacteria</taxon>
        <taxon>Bacillati</taxon>
        <taxon>Actinomycetota</taxon>
        <taxon>Actinomycetes</taxon>
        <taxon>Streptosporangiales</taxon>
        <taxon>Streptosporangiaceae</taxon>
        <taxon>Acrocarpospora</taxon>
    </lineage>
</organism>
<keyword evidence="2" id="KW-0472">Membrane</keyword>
<keyword evidence="2" id="KW-0812">Transmembrane</keyword>
<reference evidence="3" key="1">
    <citation type="submission" date="2021-01" db="EMBL/GenBank/DDBJ databases">
        <title>Whole genome shotgun sequence of Acrocarpospora phusangensis NBRC 108782.</title>
        <authorList>
            <person name="Komaki H."/>
            <person name="Tamura T."/>
        </authorList>
    </citation>
    <scope>NUCLEOTIDE SEQUENCE</scope>
    <source>
        <strain evidence="3">NBRC 108782</strain>
    </source>
</reference>
<protein>
    <submittedName>
        <fullName evidence="3">Uncharacterized protein</fullName>
    </submittedName>
</protein>
<name>A0A919UPU4_9ACTN</name>
<dbReference type="EMBL" id="BOOA01000036">
    <property type="protein sequence ID" value="GIH26102.1"/>
    <property type="molecule type" value="Genomic_DNA"/>
</dbReference>
<keyword evidence="2" id="KW-1133">Transmembrane helix</keyword>
<evidence type="ECO:0000256" key="1">
    <source>
        <dbReference type="SAM" id="MobiDB-lite"/>
    </source>
</evidence>
<evidence type="ECO:0000313" key="4">
    <source>
        <dbReference type="Proteomes" id="UP000640052"/>
    </source>
</evidence>
<proteinExistence type="predicted"/>
<evidence type="ECO:0000313" key="3">
    <source>
        <dbReference type="EMBL" id="GIH26102.1"/>
    </source>
</evidence>
<dbReference type="Proteomes" id="UP000640052">
    <property type="component" value="Unassembled WGS sequence"/>
</dbReference>
<sequence>MDKSRRVPLVFLPAVLVAILLVAVVTLVRLTGGSTGKPAAGSPSPAAAESPPPAAAESPSPAVRVAGVRDLWPQALIDLPDTVPDLHMLNTLDATRVLLHDETSTLIKVYDTATGRLSDFTSLPELAADSSTLCHTWVGGDQVVFDVLVDEFQRHRLWTVPLSGGQPVEVPFDDPEAIFDSAEIATGHLVRSDRGAVYRLPLPGGGTPQPVPGSEGLTPVGWPWASDLPAYPGILDEYVALGSDYDLFSISAGEEATDLTIATASAVPETASPTPAPIPSATKVVNLETGEVRPVTPAPGVQGLRCGPDLCYGENQQNRMVTTGLDGRDLVELPLTPIFTGNEPPGSRFIAVAALPPGEATSSVPVRWTRLLAPSTDLYVYDTQTRTLAVAHQSGEGVGTVICFPGTSGWRTGDLVHWSTDPDDLTFREGVNLKAV</sequence>
<comment type="caution">
    <text evidence="3">The sequence shown here is derived from an EMBL/GenBank/DDBJ whole genome shotgun (WGS) entry which is preliminary data.</text>
</comment>
<feature type="region of interest" description="Disordered" evidence="1">
    <location>
        <begin position="34"/>
        <end position="60"/>
    </location>
</feature>
<feature type="compositionally biased region" description="Low complexity" evidence="1">
    <location>
        <begin position="38"/>
        <end position="60"/>
    </location>
</feature>
<gene>
    <name evidence="3" type="ORF">Aph01nite_44120</name>
</gene>
<dbReference type="AlphaFoldDB" id="A0A919UPU4"/>
<accession>A0A919UPU4</accession>
<feature type="transmembrane region" description="Helical" evidence="2">
    <location>
        <begin position="7"/>
        <end position="28"/>
    </location>
</feature>
<evidence type="ECO:0000256" key="2">
    <source>
        <dbReference type="SAM" id="Phobius"/>
    </source>
</evidence>